<gene>
    <name evidence="1" type="ORF">BUALT_Bualt05G0164000</name>
</gene>
<name>A0AAV6XSZ0_9LAMI</name>
<accession>A0AAV6XSZ0</accession>
<reference evidence="1" key="1">
    <citation type="submission" date="2019-10" db="EMBL/GenBank/DDBJ databases">
        <authorList>
            <person name="Zhang R."/>
            <person name="Pan Y."/>
            <person name="Wang J."/>
            <person name="Ma R."/>
            <person name="Yu S."/>
        </authorList>
    </citation>
    <scope>NUCLEOTIDE SEQUENCE</scope>
    <source>
        <strain evidence="1">LA-IB0</strain>
        <tissue evidence="1">Leaf</tissue>
    </source>
</reference>
<organism evidence="1 2">
    <name type="scientific">Buddleja alternifolia</name>
    <dbReference type="NCBI Taxonomy" id="168488"/>
    <lineage>
        <taxon>Eukaryota</taxon>
        <taxon>Viridiplantae</taxon>
        <taxon>Streptophyta</taxon>
        <taxon>Embryophyta</taxon>
        <taxon>Tracheophyta</taxon>
        <taxon>Spermatophyta</taxon>
        <taxon>Magnoliopsida</taxon>
        <taxon>eudicotyledons</taxon>
        <taxon>Gunneridae</taxon>
        <taxon>Pentapetalae</taxon>
        <taxon>asterids</taxon>
        <taxon>lamiids</taxon>
        <taxon>Lamiales</taxon>
        <taxon>Scrophulariaceae</taxon>
        <taxon>Buddlejeae</taxon>
        <taxon>Buddleja</taxon>
    </lineage>
</organism>
<keyword evidence="2" id="KW-1185">Reference proteome</keyword>
<dbReference type="Proteomes" id="UP000826271">
    <property type="component" value="Unassembled WGS sequence"/>
</dbReference>
<proteinExistence type="predicted"/>
<dbReference type="EMBL" id="WHWC01000005">
    <property type="protein sequence ID" value="KAG8383242.1"/>
    <property type="molecule type" value="Genomic_DNA"/>
</dbReference>
<protein>
    <submittedName>
        <fullName evidence="1">Uncharacterized protein</fullName>
    </submittedName>
</protein>
<evidence type="ECO:0000313" key="2">
    <source>
        <dbReference type="Proteomes" id="UP000826271"/>
    </source>
</evidence>
<dbReference type="AlphaFoldDB" id="A0AAV6XSZ0"/>
<evidence type="ECO:0000313" key="1">
    <source>
        <dbReference type="EMBL" id="KAG8383242.1"/>
    </source>
</evidence>
<comment type="caution">
    <text evidence="1">The sequence shown here is derived from an EMBL/GenBank/DDBJ whole genome shotgun (WGS) entry which is preliminary data.</text>
</comment>
<sequence length="230" mass="24675">MHGGYNMEHGYSDSVEEEEYFHKEDYNSSQGMKPAGGMCAPTTNNYNHNNMHGGYGGGFDKNGVYGGRGFDKDGGYGGGGGFDKNMKQRGHHEGYNSQYFFEELFEEEKDHDDFAGKNEYSAKAGNKLHMSANKYSAAIPKSVPFRYEAGAIHGDGYGAGGHHGVGYRPQAHHGGGYGAGAHHGNGYGPQAHQGCGYGAGGHHGGGYGANHHRPNFCEQKPVWVSKGSMD</sequence>